<keyword evidence="1" id="KW-0813">Transport</keyword>
<dbReference type="PROSITE" id="PS50893">
    <property type="entry name" value="ABC_TRANSPORTER_2"/>
    <property type="match status" value="1"/>
</dbReference>
<dbReference type="RefSeq" id="WP_354434608.1">
    <property type="nucleotide sequence ID" value="NZ_JBEPLY010000009.1"/>
</dbReference>
<dbReference type="SMART" id="SM00382">
    <property type="entry name" value="AAA"/>
    <property type="match status" value="1"/>
</dbReference>
<dbReference type="InterPro" id="IPR027417">
    <property type="entry name" value="P-loop_NTPase"/>
</dbReference>
<keyword evidence="6" id="KW-1185">Reference proteome</keyword>
<dbReference type="Proteomes" id="UP001549164">
    <property type="component" value="Unassembled WGS sequence"/>
</dbReference>
<gene>
    <name evidence="5" type="ORF">ABID12_002672</name>
</gene>
<dbReference type="InterPro" id="IPR003439">
    <property type="entry name" value="ABC_transporter-like_ATP-bd"/>
</dbReference>
<reference evidence="5 6" key="1">
    <citation type="submission" date="2024-06" db="EMBL/GenBank/DDBJ databases">
        <title>Genomic Encyclopedia of Type Strains, Phase IV (KMG-IV): sequencing the most valuable type-strain genomes for metagenomic binning, comparative biology and taxonomic classification.</title>
        <authorList>
            <person name="Goeker M."/>
        </authorList>
    </citation>
    <scope>NUCLEOTIDE SEQUENCE [LARGE SCALE GENOMIC DNA]</scope>
    <source>
        <strain evidence="5 6">DSM 28102</strain>
    </source>
</reference>
<dbReference type="PANTHER" id="PTHR42711">
    <property type="entry name" value="ABC TRANSPORTER ATP-BINDING PROTEIN"/>
    <property type="match status" value="1"/>
</dbReference>
<feature type="domain" description="ABC transporter" evidence="4">
    <location>
        <begin position="25"/>
        <end position="258"/>
    </location>
</feature>
<evidence type="ECO:0000313" key="6">
    <source>
        <dbReference type="Proteomes" id="UP001549164"/>
    </source>
</evidence>
<comment type="caution">
    <text evidence="5">The sequence shown here is derived from an EMBL/GenBank/DDBJ whole genome shotgun (WGS) entry which is preliminary data.</text>
</comment>
<dbReference type="InterPro" id="IPR003593">
    <property type="entry name" value="AAA+_ATPase"/>
</dbReference>
<accession>A0ABV2ID63</accession>
<sequence>MPPILSAKHVVKRYRQRKQASGLFGALKSFVSSGTDEIAAVDDISFDLEAGEAVGYLGPNGAGKSTMIKMMTGILVPTHGHLSVLGRVPHVDRMKNTREIGTVFGQRSQLWWDLPVSESFDLSRHIYGMPEGHFRKNLDYFVTLLDLNDLLLRPVRNLSLGQRMRCEIVLALLHDPKIVFLDEPTIGLDVVAKDIVRKFLRRINLERGVTLVVTSHDMQDIEAICPRLLMVDNGKLLFDGDLSQLRNHLGTHRRVKLQFSHSVPAFSVVDLQLIEAKESTVYFEILRENLSLLQILERLPKDLPLEDVRLEEPDTDEVIRAFYGMSRPEPLRVVGA</sequence>
<dbReference type="GO" id="GO:0005524">
    <property type="term" value="F:ATP binding"/>
    <property type="evidence" value="ECO:0007669"/>
    <property type="project" value="UniProtKB-KW"/>
</dbReference>
<evidence type="ECO:0000256" key="3">
    <source>
        <dbReference type="ARBA" id="ARBA00022840"/>
    </source>
</evidence>
<evidence type="ECO:0000256" key="2">
    <source>
        <dbReference type="ARBA" id="ARBA00022741"/>
    </source>
</evidence>
<proteinExistence type="predicted"/>
<dbReference type="PANTHER" id="PTHR42711:SF1">
    <property type="entry name" value="ABC-TRANSPORT PROTEIN, ATP-BINDING COMPONENT"/>
    <property type="match status" value="1"/>
</dbReference>
<dbReference type="SUPFAM" id="SSF52540">
    <property type="entry name" value="P-loop containing nucleoside triphosphate hydrolases"/>
    <property type="match status" value="1"/>
</dbReference>
<organism evidence="5 6">
    <name type="scientific">Martelella mangrovi</name>
    <dbReference type="NCBI Taxonomy" id="1397477"/>
    <lineage>
        <taxon>Bacteria</taxon>
        <taxon>Pseudomonadati</taxon>
        <taxon>Pseudomonadota</taxon>
        <taxon>Alphaproteobacteria</taxon>
        <taxon>Hyphomicrobiales</taxon>
        <taxon>Aurantimonadaceae</taxon>
        <taxon>Martelella</taxon>
    </lineage>
</organism>
<keyword evidence="3 5" id="KW-0067">ATP-binding</keyword>
<name>A0ABV2ID63_9HYPH</name>
<evidence type="ECO:0000313" key="5">
    <source>
        <dbReference type="EMBL" id="MET3600721.1"/>
    </source>
</evidence>
<dbReference type="Pfam" id="PF00005">
    <property type="entry name" value="ABC_tran"/>
    <property type="match status" value="1"/>
</dbReference>
<keyword evidence="2" id="KW-0547">Nucleotide-binding</keyword>
<dbReference type="EMBL" id="JBEPLY010000009">
    <property type="protein sequence ID" value="MET3600721.1"/>
    <property type="molecule type" value="Genomic_DNA"/>
</dbReference>
<evidence type="ECO:0000259" key="4">
    <source>
        <dbReference type="PROSITE" id="PS50893"/>
    </source>
</evidence>
<dbReference type="Gene3D" id="3.40.50.300">
    <property type="entry name" value="P-loop containing nucleotide triphosphate hydrolases"/>
    <property type="match status" value="1"/>
</dbReference>
<evidence type="ECO:0000256" key="1">
    <source>
        <dbReference type="ARBA" id="ARBA00022448"/>
    </source>
</evidence>
<dbReference type="InterPro" id="IPR050763">
    <property type="entry name" value="ABC_transporter_ATP-binding"/>
</dbReference>
<protein>
    <submittedName>
        <fullName evidence="5">ABC-2 type transport system ATP-binding protein</fullName>
    </submittedName>
</protein>